<reference evidence="1 2" key="1">
    <citation type="journal article" date="2019" name="Int. J. Syst. Evol. Microbiol.">
        <title>The Global Catalogue of Microorganisms (GCM) 10K type strain sequencing project: providing services to taxonomists for standard genome sequencing and annotation.</title>
        <authorList>
            <consortium name="The Broad Institute Genomics Platform"/>
            <consortium name="The Broad Institute Genome Sequencing Center for Infectious Disease"/>
            <person name="Wu L."/>
            <person name="Ma J."/>
        </authorList>
    </citation>
    <scope>NUCLEOTIDE SEQUENCE [LARGE SCALE GENOMIC DNA]</scope>
    <source>
        <strain evidence="1 2">JCM 13595</strain>
    </source>
</reference>
<dbReference type="RefSeq" id="WP_343955916.1">
    <property type="nucleotide sequence ID" value="NZ_BAAAMN010000007.1"/>
</dbReference>
<comment type="caution">
    <text evidence="1">The sequence shown here is derived from an EMBL/GenBank/DDBJ whole genome shotgun (WGS) entry which is preliminary data.</text>
</comment>
<dbReference type="Gene3D" id="3.30.1660.10">
    <property type="entry name" value="Flavin-binding protein dodecin"/>
    <property type="match status" value="1"/>
</dbReference>
<dbReference type="PANTHER" id="PTHR39324:SF1">
    <property type="entry name" value="CALCIUM DODECIN"/>
    <property type="match status" value="1"/>
</dbReference>
<keyword evidence="2" id="KW-1185">Reference proteome</keyword>
<protein>
    <submittedName>
        <fullName evidence="1">Dodecin family protein</fullName>
    </submittedName>
</protein>
<dbReference type="Pfam" id="PF07311">
    <property type="entry name" value="Dodecin"/>
    <property type="match status" value="1"/>
</dbReference>
<gene>
    <name evidence="1" type="ORF">GCM10009720_03860</name>
</gene>
<dbReference type="InterPro" id="IPR025543">
    <property type="entry name" value="Dodecin-like"/>
</dbReference>
<accession>A0ABN2U306</accession>
<evidence type="ECO:0000313" key="1">
    <source>
        <dbReference type="EMBL" id="GAA2027349.1"/>
    </source>
</evidence>
<evidence type="ECO:0000313" key="2">
    <source>
        <dbReference type="Proteomes" id="UP001501461"/>
    </source>
</evidence>
<name>A0ABN2U306_9MICC</name>
<dbReference type="InterPro" id="IPR036694">
    <property type="entry name" value="Dodecin-like_sf"/>
</dbReference>
<dbReference type="InterPro" id="IPR009923">
    <property type="entry name" value="Dodecin"/>
</dbReference>
<proteinExistence type="predicted"/>
<dbReference type="Proteomes" id="UP001501461">
    <property type="component" value="Unassembled WGS sequence"/>
</dbReference>
<dbReference type="InterPro" id="IPR050049">
    <property type="entry name" value="Dodecin_bact"/>
</dbReference>
<sequence>MVDNIYNITEIVGTSPDGTDTAIANAIEEASKTLHNLDWFEVQSIRGNLSEGHVVDWQVTIKIGFRHEAKK</sequence>
<dbReference type="NCBIfam" id="NF043052">
    <property type="entry name" value="DodecBact"/>
    <property type="match status" value="1"/>
</dbReference>
<dbReference type="EMBL" id="BAAAMN010000007">
    <property type="protein sequence ID" value="GAA2027349.1"/>
    <property type="molecule type" value="Genomic_DNA"/>
</dbReference>
<dbReference type="SUPFAM" id="SSF89807">
    <property type="entry name" value="Dodecin-like"/>
    <property type="match status" value="1"/>
</dbReference>
<organism evidence="1 2">
    <name type="scientific">Yaniella flava</name>
    <dbReference type="NCBI Taxonomy" id="287930"/>
    <lineage>
        <taxon>Bacteria</taxon>
        <taxon>Bacillati</taxon>
        <taxon>Actinomycetota</taxon>
        <taxon>Actinomycetes</taxon>
        <taxon>Micrococcales</taxon>
        <taxon>Micrococcaceae</taxon>
        <taxon>Yaniella</taxon>
    </lineage>
</organism>
<dbReference type="PANTHER" id="PTHR39324">
    <property type="entry name" value="CALCIUM DODECIN"/>
    <property type="match status" value="1"/>
</dbReference>